<name>A0A9D9HG51_9BACT</name>
<dbReference type="GO" id="GO:0005886">
    <property type="term" value="C:plasma membrane"/>
    <property type="evidence" value="ECO:0007669"/>
    <property type="project" value="UniProtKB-SubCell"/>
</dbReference>
<dbReference type="PANTHER" id="PTHR30606">
    <property type="entry name" value="LIPID A BIOSYNTHESIS LAUROYL ACYLTRANSFERASE"/>
    <property type="match status" value="1"/>
</dbReference>
<keyword evidence="2" id="KW-1003">Cell membrane</keyword>
<organism evidence="8 9">
    <name type="scientific">Candidatus Cryptobacteroides merdigallinarum</name>
    <dbReference type="NCBI Taxonomy" id="2840770"/>
    <lineage>
        <taxon>Bacteria</taxon>
        <taxon>Pseudomonadati</taxon>
        <taxon>Bacteroidota</taxon>
        <taxon>Bacteroidia</taxon>
        <taxon>Bacteroidales</taxon>
        <taxon>Candidatus Cryptobacteroides</taxon>
    </lineage>
</organism>
<dbReference type="PANTHER" id="PTHR30606:SF10">
    <property type="entry name" value="PHOSPHATIDYLINOSITOL MANNOSIDE ACYLTRANSFERASE"/>
    <property type="match status" value="1"/>
</dbReference>
<dbReference type="AlphaFoldDB" id="A0A9D9HG51"/>
<evidence type="ECO:0000313" key="8">
    <source>
        <dbReference type="EMBL" id="MBO8448983.1"/>
    </source>
</evidence>
<dbReference type="Proteomes" id="UP000810252">
    <property type="component" value="Unassembled WGS sequence"/>
</dbReference>
<dbReference type="CDD" id="cd07984">
    <property type="entry name" value="LPLAT_LABLAT-like"/>
    <property type="match status" value="1"/>
</dbReference>
<evidence type="ECO:0000256" key="4">
    <source>
        <dbReference type="ARBA" id="ARBA00022679"/>
    </source>
</evidence>
<keyword evidence="6 8" id="KW-0012">Acyltransferase</keyword>
<sequence length="303" mass="35838">MKKRFFEFRIRMVLAVMRLFSGLPLGFHYFWGDIVSWFMKNIMHYRQNVVITNISRSFPEKKYPEIKSIASAFYRHLGEIFAETVWFSGSDAERIHASGICRYTNLEVLRDAYENSPSVTVLFSHCGNWELLGGIWCYNYDPGVDYPCPDSNVKVVYKELHNRFWNEVFVRNRSYPVKGFDGQIESKNILRYAIRHRDVKNIYIYPTDQYPYAVSHDAGLFLNQPTKVMLGSAGLAHKLGMSVLYLRMRQLERGRYEMTFVPICQDASALSPEDIMRKYLDLLEADIRETPYNWLWSHKRWKR</sequence>
<protein>
    <submittedName>
        <fullName evidence="8">Lysophospholipid acyltransferase family protein</fullName>
    </submittedName>
</protein>
<comment type="caution">
    <text evidence="8">The sequence shown here is derived from an EMBL/GenBank/DDBJ whole genome shotgun (WGS) entry which is preliminary data.</text>
</comment>
<dbReference type="Pfam" id="PF03279">
    <property type="entry name" value="Lip_A_acyltrans"/>
    <property type="match status" value="1"/>
</dbReference>
<evidence type="ECO:0000256" key="6">
    <source>
        <dbReference type="ARBA" id="ARBA00023315"/>
    </source>
</evidence>
<proteinExistence type="predicted"/>
<reference evidence="8" key="1">
    <citation type="submission" date="2020-10" db="EMBL/GenBank/DDBJ databases">
        <authorList>
            <person name="Gilroy R."/>
        </authorList>
    </citation>
    <scope>NUCLEOTIDE SEQUENCE</scope>
    <source>
        <strain evidence="8">20514</strain>
    </source>
</reference>
<dbReference type="GO" id="GO:0009247">
    <property type="term" value="P:glycolipid biosynthetic process"/>
    <property type="evidence" value="ECO:0007669"/>
    <property type="project" value="UniProtKB-ARBA"/>
</dbReference>
<evidence type="ECO:0000256" key="2">
    <source>
        <dbReference type="ARBA" id="ARBA00022475"/>
    </source>
</evidence>
<dbReference type="InterPro" id="IPR004960">
    <property type="entry name" value="LipA_acyltrans"/>
</dbReference>
<dbReference type="EMBL" id="JADIMQ010000097">
    <property type="protein sequence ID" value="MBO8448983.1"/>
    <property type="molecule type" value="Genomic_DNA"/>
</dbReference>
<dbReference type="GO" id="GO:0016746">
    <property type="term" value="F:acyltransferase activity"/>
    <property type="evidence" value="ECO:0007669"/>
    <property type="project" value="UniProtKB-KW"/>
</dbReference>
<evidence type="ECO:0000256" key="7">
    <source>
        <dbReference type="SAM" id="Phobius"/>
    </source>
</evidence>
<reference evidence="8" key="2">
    <citation type="journal article" date="2021" name="PeerJ">
        <title>Extensive microbial diversity within the chicken gut microbiome revealed by metagenomics and culture.</title>
        <authorList>
            <person name="Gilroy R."/>
            <person name="Ravi A."/>
            <person name="Getino M."/>
            <person name="Pursley I."/>
            <person name="Horton D.L."/>
            <person name="Alikhan N.F."/>
            <person name="Baker D."/>
            <person name="Gharbi K."/>
            <person name="Hall N."/>
            <person name="Watson M."/>
            <person name="Adriaenssens E.M."/>
            <person name="Foster-Nyarko E."/>
            <person name="Jarju S."/>
            <person name="Secka A."/>
            <person name="Antonio M."/>
            <person name="Oren A."/>
            <person name="Chaudhuri R.R."/>
            <person name="La Ragione R."/>
            <person name="Hildebrand F."/>
            <person name="Pallen M.J."/>
        </authorList>
    </citation>
    <scope>NUCLEOTIDE SEQUENCE</scope>
    <source>
        <strain evidence="8">20514</strain>
    </source>
</reference>
<gene>
    <name evidence="8" type="ORF">IAC29_06915</name>
</gene>
<evidence type="ECO:0000256" key="3">
    <source>
        <dbReference type="ARBA" id="ARBA00022519"/>
    </source>
</evidence>
<evidence type="ECO:0000313" key="9">
    <source>
        <dbReference type="Proteomes" id="UP000810252"/>
    </source>
</evidence>
<accession>A0A9D9HG51</accession>
<feature type="transmembrane region" description="Helical" evidence="7">
    <location>
        <begin position="12"/>
        <end position="31"/>
    </location>
</feature>
<keyword evidence="5 7" id="KW-0472">Membrane</keyword>
<keyword evidence="4" id="KW-0808">Transferase</keyword>
<keyword evidence="7" id="KW-1133">Transmembrane helix</keyword>
<evidence type="ECO:0000256" key="1">
    <source>
        <dbReference type="ARBA" id="ARBA00004533"/>
    </source>
</evidence>
<keyword evidence="7" id="KW-0812">Transmembrane</keyword>
<keyword evidence="3" id="KW-0997">Cell inner membrane</keyword>
<comment type="subcellular location">
    <subcellularLocation>
        <location evidence="1">Cell inner membrane</location>
    </subcellularLocation>
</comment>
<evidence type="ECO:0000256" key="5">
    <source>
        <dbReference type="ARBA" id="ARBA00023136"/>
    </source>
</evidence>